<evidence type="ECO:0000313" key="3">
    <source>
        <dbReference type="Proteomes" id="UP001145742"/>
    </source>
</evidence>
<dbReference type="PROSITE" id="PS50878">
    <property type="entry name" value="RT_POL"/>
    <property type="match status" value="1"/>
</dbReference>
<dbReference type="Pfam" id="PF00078">
    <property type="entry name" value="RVT_1"/>
    <property type="match status" value="1"/>
</dbReference>
<keyword evidence="3" id="KW-1185">Reference proteome</keyword>
<dbReference type="EMBL" id="WHWB01032897">
    <property type="protein sequence ID" value="KAJ7423142.1"/>
    <property type="molecule type" value="Genomic_DNA"/>
</dbReference>
<proteinExistence type="predicted"/>
<dbReference type="PANTHER" id="PTHR33332">
    <property type="entry name" value="REVERSE TRANSCRIPTASE DOMAIN-CONTAINING PROTEIN"/>
    <property type="match status" value="1"/>
</dbReference>
<evidence type="ECO:0000313" key="2">
    <source>
        <dbReference type="EMBL" id="KAJ7423142.1"/>
    </source>
</evidence>
<sequence length="143" mass="16268">MFMQIGQAYNDVRLVWQDQYLWRGNLEELAGWLGHRVLLNGAASSWQPVTSGVPQGSVLSPVLFNIFIDDMNEGIESTISKFADVTKMGENVDLLEARRALQRDLGWLYGWAESKCMGFVKAKYQVLHFGQDNPMECYSLETE</sequence>
<gene>
    <name evidence="2" type="ORF">WISP_34834</name>
</gene>
<evidence type="ECO:0000259" key="1">
    <source>
        <dbReference type="PROSITE" id="PS50878"/>
    </source>
</evidence>
<protein>
    <recommendedName>
        <fullName evidence="1">Reverse transcriptase domain-containing protein</fullName>
    </recommendedName>
</protein>
<organism evidence="2 3">
    <name type="scientific">Willisornis vidua</name>
    <name type="common">Xingu scale-backed antbird</name>
    <dbReference type="NCBI Taxonomy" id="1566151"/>
    <lineage>
        <taxon>Eukaryota</taxon>
        <taxon>Metazoa</taxon>
        <taxon>Chordata</taxon>
        <taxon>Craniata</taxon>
        <taxon>Vertebrata</taxon>
        <taxon>Euteleostomi</taxon>
        <taxon>Archelosauria</taxon>
        <taxon>Archosauria</taxon>
        <taxon>Dinosauria</taxon>
        <taxon>Saurischia</taxon>
        <taxon>Theropoda</taxon>
        <taxon>Coelurosauria</taxon>
        <taxon>Aves</taxon>
        <taxon>Neognathae</taxon>
        <taxon>Neoaves</taxon>
        <taxon>Telluraves</taxon>
        <taxon>Australaves</taxon>
        <taxon>Passeriformes</taxon>
        <taxon>Thamnophilidae</taxon>
        <taxon>Willisornis</taxon>
    </lineage>
</organism>
<accession>A0ABQ9DNC8</accession>
<dbReference type="InterPro" id="IPR000477">
    <property type="entry name" value="RT_dom"/>
</dbReference>
<feature type="domain" description="Reverse transcriptase" evidence="1">
    <location>
        <begin position="1"/>
        <end position="143"/>
    </location>
</feature>
<name>A0ABQ9DNC8_9PASS</name>
<reference evidence="2" key="1">
    <citation type="submission" date="2019-10" db="EMBL/GenBank/DDBJ databases">
        <authorList>
            <person name="Soares A.E.R."/>
            <person name="Aleixo A."/>
            <person name="Schneider P."/>
            <person name="Miyaki C.Y."/>
            <person name="Schneider M.P."/>
            <person name="Mello C."/>
            <person name="Vasconcelos A.T.R."/>
        </authorList>
    </citation>
    <scope>NUCLEOTIDE SEQUENCE</scope>
    <source>
        <tissue evidence="2">Muscle</tissue>
    </source>
</reference>
<dbReference type="Proteomes" id="UP001145742">
    <property type="component" value="Unassembled WGS sequence"/>
</dbReference>
<comment type="caution">
    <text evidence="2">The sequence shown here is derived from an EMBL/GenBank/DDBJ whole genome shotgun (WGS) entry which is preliminary data.</text>
</comment>